<feature type="binding site" evidence="9">
    <location>
        <position position="138"/>
    </location>
    <ligand>
        <name>substrate</name>
    </ligand>
</feature>
<feature type="active site" description="Charge relay system" evidence="8">
    <location>
        <position position="212"/>
    </location>
</feature>
<dbReference type="GO" id="GO:0004252">
    <property type="term" value="F:serine-type endopeptidase activity"/>
    <property type="evidence" value="ECO:0007669"/>
    <property type="project" value="InterPro"/>
</dbReference>
<dbReference type="Pfam" id="PF13180">
    <property type="entry name" value="PDZ_2"/>
    <property type="match status" value="1"/>
</dbReference>
<feature type="signal peptide" evidence="11">
    <location>
        <begin position="1"/>
        <end position="27"/>
    </location>
</feature>
<keyword evidence="4" id="KW-0677">Repeat</keyword>
<gene>
    <name evidence="13" type="ORF">CJ301_05480</name>
</gene>
<dbReference type="RefSeq" id="WP_099275093.1">
    <property type="nucleotide sequence ID" value="NZ_KZ304953.1"/>
</dbReference>
<dbReference type="EMBL" id="NQWH01000006">
    <property type="protein sequence ID" value="PHP28652.1"/>
    <property type="molecule type" value="Genomic_DNA"/>
</dbReference>
<keyword evidence="3 11" id="KW-0732">Signal</keyword>
<keyword evidence="2" id="KW-0645">Protease</keyword>
<organism evidence="13 14">
    <name type="scientific">Limimaricola cinnabarinus</name>
    <dbReference type="NCBI Taxonomy" id="1125964"/>
    <lineage>
        <taxon>Bacteria</taxon>
        <taxon>Pseudomonadati</taxon>
        <taxon>Pseudomonadota</taxon>
        <taxon>Alphaproteobacteria</taxon>
        <taxon>Rhodobacterales</taxon>
        <taxon>Paracoccaceae</taxon>
        <taxon>Limimaricola</taxon>
    </lineage>
</organism>
<dbReference type="InterPro" id="IPR001940">
    <property type="entry name" value="Peptidase_S1C"/>
</dbReference>
<dbReference type="NCBIfam" id="TIGR02037">
    <property type="entry name" value="degP_htrA_DO"/>
    <property type="match status" value="1"/>
</dbReference>
<evidence type="ECO:0000313" key="14">
    <source>
        <dbReference type="Proteomes" id="UP000221860"/>
    </source>
</evidence>
<accession>A0A2G1MIZ7</accession>
<dbReference type="SUPFAM" id="SSF50494">
    <property type="entry name" value="Trypsin-like serine proteases"/>
    <property type="match status" value="1"/>
</dbReference>
<dbReference type="OrthoDB" id="9758917at2"/>
<dbReference type="InterPro" id="IPR036034">
    <property type="entry name" value="PDZ_sf"/>
</dbReference>
<reference evidence="13 14" key="1">
    <citation type="submission" date="2017-08" db="EMBL/GenBank/DDBJ databases">
        <title>Draft Genome Sequence of Loktanella cinnabarina Strain XM1, Isolated from Coastal Surface Water.</title>
        <authorList>
            <person name="Ma R."/>
            <person name="Wang J."/>
            <person name="Wang Q."/>
            <person name="Ma Z."/>
            <person name="Li J."/>
            <person name="Chen L."/>
        </authorList>
    </citation>
    <scope>NUCLEOTIDE SEQUENCE [LARGE SCALE GENOMIC DNA]</scope>
    <source>
        <strain evidence="13 14">XM1</strain>
    </source>
</reference>
<feature type="active site" description="Charge relay system" evidence="8">
    <location>
        <position position="138"/>
    </location>
</feature>
<evidence type="ECO:0000256" key="7">
    <source>
        <dbReference type="ARBA" id="ARBA00022825"/>
    </source>
</evidence>
<evidence type="ECO:0000256" key="3">
    <source>
        <dbReference type="ARBA" id="ARBA00022729"/>
    </source>
</evidence>
<dbReference type="PANTHER" id="PTHR43343:SF3">
    <property type="entry name" value="PROTEASE DO-LIKE 8, CHLOROPLASTIC"/>
    <property type="match status" value="1"/>
</dbReference>
<keyword evidence="7" id="KW-0720">Serine protease</keyword>
<evidence type="ECO:0000256" key="6">
    <source>
        <dbReference type="ARBA" id="ARBA00022801"/>
    </source>
</evidence>
<dbReference type="AlphaFoldDB" id="A0A2G1MIZ7"/>
<dbReference type="PANTHER" id="PTHR43343">
    <property type="entry name" value="PEPTIDASE S12"/>
    <property type="match status" value="1"/>
</dbReference>
<feature type="domain" description="PDZ" evidence="12">
    <location>
        <begin position="373"/>
        <end position="433"/>
    </location>
</feature>
<evidence type="ECO:0000259" key="12">
    <source>
        <dbReference type="PROSITE" id="PS50106"/>
    </source>
</evidence>
<feature type="chain" id="PRO_5039320191" description="PDZ domain-containing protein" evidence="11">
    <location>
        <begin position="28"/>
        <end position="474"/>
    </location>
</feature>
<comment type="subcellular location">
    <subcellularLocation>
        <location evidence="1">Periplasm</location>
    </subcellularLocation>
</comment>
<keyword evidence="6" id="KW-0378">Hydrolase</keyword>
<dbReference type="Gene3D" id="2.30.42.10">
    <property type="match status" value="2"/>
</dbReference>
<dbReference type="SMART" id="SM00228">
    <property type="entry name" value="PDZ"/>
    <property type="match status" value="2"/>
</dbReference>
<evidence type="ECO:0000256" key="5">
    <source>
        <dbReference type="ARBA" id="ARBA00022764"/>
    </source>
</evidence>
<protein>
    <recommendedName>
        <fullName evidence="12">PDZ domain-containing protein</fullName>
    </recommendedName>
</protein>
<dbReference type="GO" id="GO:0006508">
    <property type="term" value="P:proteolysis"/>
    <property type="evidence" value="ECO:0007669"/>
    <property type="project" value="UniProtKB-KW"/>
</dbReference>
<dbReference type="PROSITE" id="PS50106">
    <property type="entry name" value="PDZ"/>
    <property type="match status" value="2"/>
</dbReference>
<feature type="domain" description="PDZ" evidence="12">
    <location>
        <begin position="256"/>
        <end position="322"/>
    </location>
</feature>
<dbReference type="Pfam" id="PF13365">
    <property type="entry name" value="Trypsin_2"/>
    <property type="match status" value="1"/>
</dbReference>
<dbReference type="Pfam" id="PF17820">
    <property type="entry name" value="PDZ_6"/>
    <property type="match status" value="1"/>
</dbReference>
<name>A0A2G1MIZ7_9RHOB</name>
<evidence type="ECO:0000256" key="8">
    <source>
        <dbReference type="PIRSR" id="PIRSR611782-1"/>
    </source>
</evidence>
<feature type="active site" description="Charge relay system" evidence="8">
    <location>
        <position position="108"/>
    </location>
</feature>
<dbReference type="Proteomes" id="UP000221860">
    <property type="component" value="Unassembled WGS sequence"/>
</dbReference>
<keyword evidence="5" id="KW-0574">Periplasm</keyword>
<evidence type="ECO:0000256" key="11">
    <source>
        <dbReference type="SAM" id="SignalP"/>
    </source>
</evidence>
<dbReference type="GO" id="GO:0042597">
    <property type="term" value="C:periplasmic space"/>
    <property type="evidence" value="ECO:0007669"/>
    <property type="project" value="UniProtKB-SubCell"/>
</dbReference>
<evidence type="ECO:0000256" key="9">
    <source>
        <dbReference type="PIRSR" id="PIRSR611782-2"/>
    </source>
</evidence>
<dbReference type="InterPro" id="IPR051201">
    <property type="entry name" value="Chloro_Bact_Ser_Proteases"/>
</dbReference>
<dbReference type="SUPFAM" id="SSF50156">
    <property type="entry name" value="PDZ domain-like"/>
    <property type="match status" value="2"/>
</dbReference>
<evidence type="ECO:0000256" key="4">
    <source>
        <dbReference type="ARBA" id="ARBA00022737"/>
    </source>
</evidence>
<evidence type="ECO:0000313" key="13">
    <source>
        <dbReference type="EMBL" id="PHP28652.1"/>
    </source>
</evidence>
<dbReference type="InterPro" id="IPR041489">
    <property type="entry name" value="PDZ_6"/>
</dbReference>
<comment type="caution">
    <text evidence="13">The sequence shown here is derived from an EMBL/GenBank/DDBJ whole genome shotgun (WGS) entry which is preliminary data.</text>
</comment>
<dbReference type="InterPro" id="IPR011782">
    <property type="entry name" value="Pept_S1C_Do"/>
</dbReference>
<feature type="region of interest" description="Disordered" evidence="10">
    <location>
        <begin position="65"/>
        <end position="92"/>
    </location>
</feature>
<dbReference type="InterPro" id="IPR009003">
    <property type="entry name" value="Peptidase_S1_PA"/>
</dbReference>
<evidence type="ECO:0000256" key="10">
    <source>
        <dbReference type="SAM" id="MobiDB-lite"/>
    </source>
</evidence>
<dbReference type="InterPro" id="IPR001478">
    <property type="entry name" value="PDZ"/>
</dbReference>
<feature type="binding site" evidence="9">
    <location>
        <begin position="210"/>
        <end position="212"/>
    </location>
    <ligand>
        <name>substrate</name>
    </ligand>
</feature>
<feature type="binding site" evidence="9">
    <location>
        <position position="108"/>
    </location>
    <ligand>
        <name>substrate</name>
    </ligand>
</feature>
<proteinExistence type="predicted"/>
<sequence length="474" mass="48352">MTFPMLRSAASAIAIVGILSPATPALAQESAESSGNFSAPADFTGIVEAQSPAVVGIAAKGVVGPPPRLRDMPPPPFGAPEPQQPREGTAMGSGFIIDGSGHIVTNNHVVEGASEIEILMQDGETREASVIGTDPATDIAVLKLEDTSDLTTVSWGDSDAMQPGAWTIAIGSPFGLGGTVTVGVLSATSRDIRSGPYDDFLQTDASINSGNSGGPLFNDAGEVIGVNTAIFSPSGGNVGIGFAVPASTAQDVVEQLIETGSVERGFIGVSLQGLDDNLAEALGLDNANGAIVIGVEPGSPAAAAGLQEGDVLLALDDEEIEDPRGLTRRVGELAPDTTISLDLQRDGQNQTVELTLAERDTQDSASSEGPAVESGVRMGLGLTAIPEVVRREIGLEEGVGIMVQNVAPGSAAAEAGLVQGDILTKAGGSDISNPQDLIDAWKSAVDAEKPLLVRVLRNDRSLFVAVDPAQAVEQ</sequence>
<feature type="compositionally biased region" description="Pro residues" evidence="10">
    <location>
        <begin position="65"/>
        <end position="83"/>
    </location>
</feature>
<evidence type="ECO:0000256" key="2">
    <source>
        <dbReference type="ARBA" id="ARBA00022670"/>
    </source>
</evidence>
<dbReference type="Gene3D" id="2.40.10.120">
    <property type="match status" value="1"/>
</dbReference>
<evidence type="ECO:0000256" key="1">
    <source>
        <dbReference type="ARBA" id="ARBA00004418"/>
    </source>
</evidence>
<keyword evidence="14" id="KW-1185">Reference proteome</keyword>
<dbReference type="PRINTS" id="PR00834">
    <property type="entry name" value="PROTEASES2C"/>
</dbReference>